<reference evidence="4 5" key="2">
    <citation type="journal article" date="2016" name="Science">
        <title>A bacterium that degrades and assimilates poly(ethylene terephthalate).</title>
        <authorList>
            <person name="Yoshida S."/>
            <person name="Hiraga K."/>
            <person name="Takehana T."/>
            <person name="Taniguchi I."/>
            <person name="Yamaji H."/>
            <person name="Maeda Y."/>
            <person name="Toyohara K."/>
            <person name="Miyamoto K."/>
            <person name="Kimura Y."/>
            <person name="Oda K."/>
        </authorList>
    </citation>
    <scope>NUCLEOTIDE SEQUENCE [LARGE SCALE GENOMIC DNA]</scope>
    <source>
        <strain evidence="5">NBRC 110686 / TISTR 2288 / 201-F6</strain>
    </source>
</reference>
<accession>A0A0K8P4S1</accession>
<gene>
    <name evidence="4" type="ORF">ISF6_3597</name>
</gene>
<feature type="chain" id="PRO_5005513694" evidence="3">
    <location>
        <begin position="42"/>
        <end position="472"/>
    </location>
</feature>
<evidence type="ECO:0000256" key="2">
    <source>
        <dbReference type="ARBA" id="ARBA00008520"/>
    </source>
</evidence>
<dbReference type="Proteomes" id="UP000037660">
    <property type="component" value="Unassembled WGS sequence"/>
</dbReference>
<dbReference type="CDD" id="cd13585">
    <property type="entry name" value="PBP2_TMBP_like"/>
    <property type="match status" value="1"/>
</dbReference>
<dbReference type="PROSITE" id="PS51318">
    <property type="entry name" value="TAT"/>
    <property type="match status" value="1"/>
</dbReference>
<evidence type="ECO:0000313" key="5">
    <source>
        <dbReference type="Proteomes" id="UP000037660"/>
    </source>
</evidence>
<keyword evidence="5" id="KW-1185">Reference proteome</keyword>
<feature type="signal peptide" evidence="3">
    <location>
        <begin position="1"/>
        <end position="41"/>
    </location>
</feature>
<protein>
    <submittedName>
        <fullName evidence="4">Various polyols ABC transporter, periplasmic substrate-binding protein</fullName>
    </submittedName>
</protein>
<sequence>MSPATARPAPRQAGRRRAAGRLARAALLGAAAPAWWPLATAAPPEQAAAARPAGDGSTRELVVATVNNPHMIELQRQSLRFEQAHPGCRLRWITLEEGLLRQRLAQEAAAGGASSFDVVTLGAPETLQWAASGWLSPFEPPADWDADDLLPMIRRVLTHEGRLYAVPFYGESSMLFARADLLARAGLRLPERPTWAQVRAAAARLHDPAHGVCGIGLRGKAGWGDNMALIHTMVHGHGGRFFDERGRPQLDSRPWREAVTLYLELLQRYGPPAPVSNNFNELLALFREGRCALWVDATIAGSALLDPQRSRVADRLSFHQAPYAVTPRGANWLWCWALAVPRTARQPALAQRFALWAGSRDYVAAVAQARGWSQVPTGTRRSTYDTPAFQAAAAYAPAERRALDAIRPDDPGLPQRPRPGAPVGALAQAQAIGIAVGQQISLALAGRIGVDEALQAGQRAAERELARAGAPS</sequence>
<comment type="caution">
    <text evidence="4">The sequence shown here is derived from an EMBL/GenBank/DDBJ whole genome shotgun (WGS) entry which is preliminary data.</text>
</comment>
<dbReference type="InterPro" id="IPR006059">
    <property type="entry name" value="SBP"/>
</dbReference>
<dbReference type="RefSeq" id="WP_231638201.1">
    <property type="nucleotide sequence ID" value="NZ_BBYR01000053.1"/>
</dbReference>
<dbReference type="GO" id="GO:0042597">
    <property type="term" value="C:periplasmic space"/>
    <property type="evidence" value="ECO:0007669"/>
    <property type="project" value="UniProtKB-SubCell"/>
</dbReference>
<dbReference type="Gene3D" id="3.40.190.10">
    <property type="entry name" value="Periplasmic binding protein-like II"/>
    <property type="match status" value="2"/>
</dbReference>
<comment type="similarity">
    <text evidence="2">Belongs to the bacterial solute-binding protein 1 family.</text>
</comment>
<reference evidence="5" key="1">
    <citation type="submission" date="2015-07" db="EMBL/GenBank/DDBJ databases">
        <title>Discovery of a poly(ethylene terephthalate assimilation.</title>
        <authorList>
            <person name="Yoshida S."/>
            <person name="Hiraga K."/>
            <person name="Takehana T."/>
            <person name="Taniguchi I."/>
            <person name="Yamaji H."/>
            <person name="Maeda Y."/>
            <person name="Toyohara K."/>
            <person name="Miyamoto K."/>
            <person name="Kimura Y."/>
            <person name="Oda K."/>
        </authorList>
    </citation>
    <scope>NUCLEOTIDE SEQUENCE [LARGE SCALE GENOMIC DNA]</scope>
    <source>
        <strain evidence="5">NBRC 110686 / TISTR 2288 / 201-F6</strain>
    </source>
</reference>
<organism evidence="4 5">
    <name type="scientific">Piscinibacter sakaiensis</name>
    <name type="common">Ideonella sakaiensis</name>
    <dbReference type="NCBI Taxonomy" id="1547922"/>
    <lineage>
        <taxon>Bacteria</taxon>
        <taxon>Pseudomonadati</taxon>
        <taxon>Pseudomonadota</taxon>
        <taxon>Betaproteobacteria</taxon>
        <taxon>Burkholderiales</taxon>
        <taxon>Sphaerotilaceae</taxon>
        <taxon>Piscinibacter</taxon>
    </lineage>
</organism>
<dbReference type="STRING" id="1547922.ISF6_3597"/>
<dbReference type="PANTHER" id="PTHR43649:SF12">
    <property type="entry name" value="DIACETYLCHITOBIOSE BINDING PROTEIN DASA"/>
    <property type="match status" value="1"/>
</dbReference>
<dbReference type="SUPFAM" id="SSF53850">
    <property type="entry name" value="Periplasmic binding protein-like II"/>
    <property type="match status" value="1"/>
</dbReference>
<dbReference type="AlphaFoldDB" id="A0A0K8P4S1"/>
<dbReference type="EMBL" id="BBYR01000053">
    <property type="protein sequence ID" value="GAP37652.1"/>
    <property type="molecule type" value="Genomic_DNA"/>
</dbReference>
<evidence type="ECO:0000256" key="3">
    <source>
        <dbReference type="SAM" id="SignalP"/>
    </source>
</evidence>
<evidence type="ECO:0000313" key="4">
    <source>
        <dbReference type="EMBL" id="GAP37652.1"/>
    </source>
</evidence>
<evidence type="ECO:0000256" key="1">
    <source>
        <dbReference type="ARBA" id="ARBA00004418"/>
    </source>
</evidence>
<dbReference type="PANTHER" id="PTHR43649">
    <property type="entry name" value="ARABINOSE-BINDING PROTEIN-RELATED"/>
    <property type="match status" value="1"/>
</dbReference>
<dbReference type="InterPro" id="IPR050490">
    <property type="entry name" value="Bact_solute-bd_prot1"/>
</dbReference>
<proteinExistence type="inferred from homology"/>
<keyword evidence="3" id="KW-0732">Signal</keyword>
<dbReference type="InterPro" id="IPR006311">
    <property type="entry name" value="TAT_signal"/>
</dbReference>
<name>A0A0K8P4S1_PISS1</name>
<comment type="subcellular location">
    <subcellularLocation>
        <location evidence="1">Periplasm</location>
    </subcellularLocation>
</comment>
<dbReference type="Pfam" id="PF01547">
    <property type="entry name" value="SBP_bac_1"/>
    <property type="match status" value="1"/>
</dbReference>